<keyword evidence="3" id="KW-1185">Reference proteome</keyword>
<dbReference type="EMBL" id="BMQL01000029">
    <property type="protein sequence ID" value="GGR22530.1"/>
    <property type="molecule type" value="Genomic_DNA"/>
</dbReference>
<evidence type="ECO:0000313" key="3">
    <source>
        <dbReference type="Proteomes" id="UP000603865"/>
    </source>
</evidence>
<evidence type="ECO:0000256" key="1">
    <source>
        <dbReference type="SAM" id="SignalP"/>
    </source>
</evidence>
<sequence length="146" mass="14970">MSGQAVALLSALHAAGVHVALGAAGNTLELTGKRPPAALLDEVRASKAALLEVLAPKTGDMLPWEDVPDVAPSLPAVLAPDPLPDHLARLVSAAKAGTLPGGPVKLASGIAPELGVYVLAWAECWPRDRAHVLRRLEEAHAVTVGV</sequence>
<organism evidence="2 3">
    <name type="scientific">Deinococcus ruber</name>
    <dbReference type="NCBI Taxonomy" id="1848197"/>
    <lineage>
        <taxon>Bacteria</taxon>
        <taxon>Thermotogati</taxon>
        <taxon>Deinococcota</taxon>
        <taxon>Deinococci</taxon>
        <taxon>Deinococcales</taxon>
        <taxon>Deinococcaceae</taxon>
        <taxon>Deinococcus</taxon>
    </lineage>
</organism>
<reference evidence="2" key="2">
    <citation type="submission" date="2020-09" db="EMBL/GenBank/DDBJ databases">
        <authorList>
            <person name="Sun Q."/>
            <person name="Ohkuma M."/>
        </authorList>
    </citation>
    <scope>NUCLEOTIDE SEQUENCE</scope>
    <source>
        <strain evidence="2">JCM 31311</strain>
    </source>
</reference>
<protein>
    <recommendedName>
        <fullName evidence="4">TubC N-terminal docking domain-containing protein</fullName>
    </recommendedName>
</protein>
<dbReference type="Proteomes" id="UP000603865">
    <property type="component" value="Unassembled WGS sequence"/>
</dbReference>
<evidence type="ECO:0000313" key="2">
    <source>
        <dbReference type="EMBL" id="GGR22530.1"/>
    </source>
</evidence>
<accession>A0A918FCR9</accession>
<keyword evidence="1" id="KW-0732">Signal</keyword>
<evidence type="ECO:0008006" key="4">
    <source>
        <dbReference type="Google" id="ProtNLM"/>
    </source>
</evidence>
<feature type="signal peptide" evidence="1">
    <location>
        <begin position="1"/>
        <end position="19"/>
    </location>
</feature>
<dbReference type="RefSeq" id="WP_189092102.1">
    <property type="nucleotide sequence ID" value="NZ_BMQL01000029.1"/>
</dbReference>
<proteinExistence type="predicted"/>
<comment type="caution">
    <text evidence="2">The sequence shown here is derived from an EMBL/GenBank/DDBJ whole genome shotgun (WGS) entry which is preliminary data.</text>
</comment>
<name>A0A918FCR9_9DEIO</name>
<reference evidence="2" key="1">
    <citation type="journal article" date="2014" name="Int. J. Syst. Evol. Microbiol.">
        <title>Complete genome sequence of Corynebacterium casei LMG S-19264T (=DSM 44701T), isolated from a smear-ripened cheese.</title>
        <authorList>
            <consortium name="US DOE Joint Genome Institute (JGI-PGF)"/>
            <person name="Walter F."/>
            <person name="Albersmeier A."/>
            <person name="Kalinowski J."/>
            <person name="Ruckert C."/>
        </authorList>
    </citation>
    <scope>NUCLEOTIDE SEQUENCE</scope>
    <source>
        <strain evidence="2">JCM 31311</strain>
    </source>
</reference>
<dbReference type="AlphaFoldDB" id="A0A918FCR9"/>
<gene>
    <name evidence="2" type="ORF">GCM10008957_38200</name>
</gene>
<feature type="chain" id="PRO_5036674960" description="TubC N-terminal docking domain-containing protein" evidence="1">
    <location>
        <begin position="20"/>
        <end position="146"/>
    </location>
</feature>